<dbReference type="PANTHER" id="PTHR43280">
    <property type="entry name" value="ARAC-FAMILY TRANSCRIPTIONAL REGULATOR"/>
    <property type="match status" value="1"/>
</dbReference>
<accession>A0ABQ6NWF0</accession>
<sequence>MPLTEIYLPSPATERYMDLSLLFWGKQDCDPGHYWGPGLRDMYIIHYIHSGTGQFRLGELSYELHAGQGFLIIPGSLVYYKADEENPWTYSWVGLKGLHAKSLLQRAGLSSVNPIFDATEQKDFFESVYEQFHQALEDHPGSADLFSQSLLYQYMARLVACNKMPSAPVHAVNTKEAYINKAVAFIENSYSLPISVQDIANFVGLDRTYLSGLFKAQLGVSLQAFLLRFRMNRAVELLHHQELTIGDIARSVGYTDPFLFSKMFKRVIGSSPRASRDHINRTAT</sequence>
<keyword evidence="2" id="KW-0238">DNA-binding</keyword>
<dbReference type="RefSeq" id="WP_317982065.1">
    <property type="nucleotide sequence ID" value="NZ_BTCL01000029.1"/>
</dbReference>
<dbReference type="InterPro" id="IPR003313">
    <property type="entry name" value="AraC-bd"/>
</dbReference>
<proteinExistence type="predicted"/>
<dbReference type="PANTHER" id="PTHR43280:SF30">
    <property type="entry name" value="MMSAB OPERON REGULATORY PROTEIN"/>
    <property type="match status" value="1"/>
</dbReference>
<dbReference type="Gene3D" id="1.10.10.60">
    <property type="entry name" value="Homeodomain-like"/>
    <property type="match status" value="2"/>
</dbReference>
<dbReference type="Pfam" id="PF02311">
    <property type="entry name" value="AraC_binding"/>
    <property type="match status" value="1"/>
</dbReference>
<evidence type="ECO:0000256" key="1">
    <source>
        <dbReference type="ARBA" id="ARBA00023015"/>
    </source>
</evidence>
<evidence type="ECO:0000256" key="3">
    <source>
        <dbReference type="ARBA" id="ARBA00023163"/>
    </source>
</evidence>
<evidence type="ECO:0000313" key="6">
    <source>
        <dbReference type="Proteomes" id="UP001285921"/>
    </source>
</evidence>
<keyword evidence="3" id="KW-0804">Transcription</keyword>
<feature type="domain" description="HTH araC/xylS-type" evidence="4">
    <location>
        <begin position="180"/>
        <end position="278"/>
    </location>
</feature>
<dbReference type="EMBL" id="BTCL01000029">
    <property type="protein sequence ID" value="GMK48420.1"/>
    <property type="molecule type" value="Genomic_DNA"/>
</dbReference>
<evidence type="ECO:0000256" key="2">
    <source>
        <dbReference type="ARBA" id="ARBA00023125"/>
    </source>
</evidence>
<comment type="caution">
    <text evidence="5">The sequence shown here is derived from an EMBL/GenBank/DDBJ whole genome shotgun (WGS) entry which is preliminary data.</text>
</comment>
<gene>
    <name evidence="5" type="ORF">PghCCS26_55500</name>
</gene>
<dbReference type="InterPro" id="IPR018060">
    <property type="entry name" value="HTH_AraC"/>
</dbReference>
<dbReference type="PROSITE" id="PS00041">
    <property type="entry name" value="HTH_ARAC_FAMILY_1"/>
    <property type="match status" value="1"/>
</dbReference>
<dbReference type="Gene3D" id="2.60.120.280">
    <property type="entry name" value="Regulatory protein AraC"/>
    <property type="match status" value="1"/>
</dbReference>
<reference evidence="5 6" key="1">
    <citation type="submission" date="2023-05" db="EMBL/GenBank/DDBJ databases">
        <title>Draft genome of Paenibacillus sp. CCS26.</title>
        <authorList>
            <person name="Akita H."/>
            <person name="Shinto Y."/>
            <person name="Kimura Z."/>
        </authorList>
    </citation>
    <scope>NUCLEOTIDE SEQUENCE [LARGE SCALE GENOMIC DNA]</scope>
    <source>
        <strain evidence="5 6">CCS26</strain>
    </source>
</reference>
<dbReference type="PROSITE" id="PS01124">
    <property type="entry name" value="HTH_ARAC_FAMILY_2"/>
    <property type="match status" value="1"/>
</dbReference>
<dbReference type="SUPFAM" id="SSF46689">
    <property type="entry name" value="Homeodomain-like"/>
    <property type="match status" value="2"/>
</dbReference>
<protein>
    <submittedName>
        <fullName evidence="5">AraC family transcriptional regulator</fullName>
    </submittedName>
</protein>
<dbReference type="InterPro" id="IPR009057">
    <property type="entry name" value="Homeodomain-like_sf"/>
</dbReference>
<dbReference type="Proteomes" id="UP001285921">
    <property type="component" value="Unassembled WGS sequence"/>
</dbReference>
<dbReference type="SMART" id="SM00342">
    <property type="entry name" value="HTH_ARAC"/>
    <property type="match status" value="1"/>
</dbReference>
<organism evidence="5 6">
    <name type="scientific">Paenibacillus glycanilyticus</name>
    <dbReference type="NCBI Taxonomy" id="126569"/>
    <lineage>
        <taxon>Bacteria</taxon>
        <taxon>Bacillati</taxon>
        <taxon>Bacillota</taxon>
        <taxon>Bacilli</taxon>
        <taxon>Bacillales</taxon>
        <taxon>Paenibacillaceae</taxon>
        <taxon>Paenibacillus</taxon>
    </lineage>
</organism>
<dbReference type="Pfam" id="PF12833">
    <property type="entry name" value="HTH_18"/>
    <property type="match status" value="1"/>
</dbReference>
<evidence type="ECO:0000313" key="5">
    <source>
        <dbReference type="EMBL" id="GMK48420.1"/>
    </source>
</evidence>
<dbReference type="CDD" id="cd06986">
    <property type="entry name" value="cupin_MmsR-like_N"/>
    <property type="match status" value="1"/>
</dbReference>
<dbReference type="InterPro" id="IPR037923">
    <property type="entry name" value="HTH-like"/>
</dbReference>
<keyword evidence="1" id="KW-0805">Transcription regulation</keyword>
<evidence type="ECO:0000259" key="4">
    <source>
        <dbReference type="PROSITE" id="PS01124"/>
    </source>
</evidence>
<dbReference type="SUPFAM" id="SSF51215">
    <property type="entry name" value="Regulatory protein AraC"/>
    <property type="match status" value="1"/>
</dbReference>
<dbReference type="InterPro" id="IPR018062">
    <property type="entry name" value="HTH_AraC-typ_CS"/>
</dbReference>
<keyword evidence="6" id="KW-1185">Reference proteome</keyword>
<name>A0ABQ6NWF0_9BACL</name>